<evidence type="ECO:0000259" key="3">
    <source>
        <dbReference type="Pfam" id="PF01557"/>
    </source>
</evidence>
<dbReference type="Gene3D" id="3.90.850.10">
    <property type="entry name" value="Fumarylacetoacetase-like, C-terminal domain"/>
    <property type="match status" value="1"/>
</dbReference>
<evidence type="ECO:0000313" key="5">
    <source>
        <dbReference type="Proteomes" id="UP000248597"/>
    </source>
</evidence>
<evidence type="ECO:0000313" key="4">
    <source>
        <dbReference type="EMBL" id="PZQ24636.1"/>
    </source>
</evidence>
<dbReference type="EMBL" id="QFPJ01000001">
    <property type="protein sequence ID" value="PZQ24636.1"/>
    <property type="molecule type" value="Genomic_DNA"/>
</dbReference>
<sequence length="281" mass="30159">MRIAKIERAGAFAPAVIDGDEALVIGPWVSGSAAAIAFDAPASSLGDLRARAAAATERLPLADVKLAAPASPLTKFVCLGLNYRNHVEETLNDIPENPTLFLKVSDALVAHDEPILRPRVSDHFDYEGEIAVVIGKPGRHIAKEDALSHVFGYTIMLDGSVRDYQTHSPTAGKNFWQSGSLGPWIVTADEIPDPTRLTLETRLNDQQVQHTTADLMLYDIPTAIAYVSRWTPLSPGDIIATGTPAGVGARRQPPLWMKAGDVVEVDVSGIGTLRNPVEDEG</sequence>
<name>A0A2W5L609_SPHMC</name>
<proteinExistence type="inferred from homology"/>
<dbReference type="PANTHER" id="PTHR11820">
    <property type="entry name" value="ACYLPYRUVASE"/>
    <property type="match status" value="1"/>
</dbReference>
<dbReference type="InterPro" id="IPR011234">
    <property type="entry name" value="Fumarylacetoacetase-like_C"/>
</dbReference>
<comment type="caution">
    <text evidence="4">The sequence shown here is derived from an EMBL/GenBank/DDBJ whole genome shotgun (WGS) entry which is preliminary data.</text>
</comment>
<accession>A0A2W5L609</accession>
<comment type="similarity">
    <text evidence="1">Belongs to the FAH family.</text>
</comment>
<dbReference type="GO" id="GO:0046872">
    <property type="term" value="F:metal ion binding"/>
    <property type="evidence" value="ECO:0007669"/>
    <property type="project" value="UniProtKB-KW"/>
</dbReference>
<dbReference type="FunFam" id="3.90.850.10:FF:000002">
    <property type="entry name" value="2-hydroxyhepta-2,4-diene-1,7-dioate isomerase"/>
    <property type="match status" value="1"/>
</dbReference>
<dbReference type="AlphaFoldDB" id="A0A2W5L609"/>
<dbReference type="GO" id="GO:0016853">
    <property type="term" value="F:isomerase activity"/>
    <property type="evidence" value="ECO:0007669"/>
    <property type="project" value="UniProtKB-ARBA"/>
</dbReference>
<dbReference type="GO" id="GO:0019752">
    <property type="term" value="P:carboxylic acid metabolic process"/>
    <property type="evidence" value="ECO:0007669"/>
    <property type="project" value="UniProtKB-ARBA"/>
</dbReference>
<evidence type="ECO:0000256" key="1">
    <source>
        <dbReference type="ARBA" id="ARBA00010211"/>
    </source>
</evidence>
<organism evidence="4 5">
    <name type="scientific">Sphingopyxis macrogoltabida</name>
    <name type="common">Sphingomonas macrogoltabidus</name>
    <dbReference type="NCBI Taxonomy" id="33050"/>
    <lineage>
        <taxon>Bacteria</taxon>
        <taxon>Pseudomonadati</taxon>
        <taxon>Pseudomonadota</taxon>
        <taxon>Alphaproteobacteria</taxon>
        <taxon>Sphingomonadales</taxon>
        <taxon>Sphingomonadaceae</taxon>
        <taxon>Sphingopyxis</taxon>
    </lineage>
</organism>
<gene>
    <name evidence="4" type="ORF">DI569_00190</name>
</gene>
<feature type="domain" description="Fumarylacetoacetase-like C-terminal" evidence="3">
    <location>
        <begin position="75"/>
        <end position="277"/>
    </location>
</feature>
<dbReference type="Proteomes" id="UP000248597">
    <property type="component" value="Unassembled WGS sequence"/>
</dbReference>
<keyword evidence="2" id="KW-0479">Metal-binding</keyword>
<reference evidence="4 5" key="1">
    <citation type="submission" date="2017-08" db="EMBL/GenBank/DDBJ databases">
        <title>Infants hospitalized years apart are colonized by the same room-sourced microbial strains.</title>
        <authorList>
            <person name="Brooks B."/>
            <person name="Olm M.R."/>
            <person name="Firek B.A."/>
            <person name="Baker R."/>
            <person name="Thomas B.C."/>
            <person name="Morowitz M.J."/>
            <person name="Banfield J.F."/>
        </authorList>
    </citation>
    <scope>NUCLEOTIDE SEQUENCE [LARGE SCALE GENOMIC DNA]</scope>
    <source>
        <strain evidence="4">S2_005_003_R2_47</strain>
    </source>
</reference>
<dbReference type="Pfam" id="PF01557">
    <property type="entry name" value="FAA_hydrolase"/>
    <property type="match status" value="1"/>
</dbReference>
<dbReference type="SUPFAM" id="SSF56529">
    <property type="entry name" value="FAH"/>
    <property type="match status" value="1"/>
</dbReference>
<dbReference type="InterPro" id="IPR036663">
    <property type="entry name" value="Fumarylacetoacetase_C_sf"/>
</dbReference>
<evidence type="ECO:0000256" key="2">
    <source>
        <dbReference type="ARBA" id="ARBA00022723"/>
    </source>
</evidence>
<protein>
    <submittedName>
        <fullName evidence="4">5-oxopent-3-ene-1,2,5-tricarboxylate decarboxylase</fullName>
    </submittedName>
</protein>
<dbReference type="PANTHER" id="PTHR11820:SF112">
    <property type="entry name" value="FUMARYLACETOACETATE HYDROLASE FAMILY PROTEIN (AFU_ORTHOLOGUE AFUA_1G02370)-RELATED"/>
    <property type="match status" value="1"/>
</dbReference>